<feature type="active site" evidence="2">
    <location>
        <position position="255"/>
    </location>
</feature>
<dbReference type="Pfam" id="PF00171">
    <property type="entry name" value="Aldedh"/>
    <property type="match status" value="1"/>
</dbReference>
<gene>
    <name evidence="5" type="ORF">GCM10007170_40990</name>
</gene>
<protein>
    <submittedName>
        <fullName evidence="5">NAD-dependent succinate-semialdehyde dehydrogenase</fullName>
    </submittedName>
</protein>
<reference evidence="6" key="1">
    <citation type="journal article" date="2019" name="Int. J. Syst. Evol. Microbiol.">
        <title>The Global Catalogue of Microorganisms (GCM) 10K type strain sequencing project: providing services to taxonomists for standard genome sequencing and annotation.</title>
        <authorList>
            <consortium name="The Broad Institute Genomics Platform"/>
            <consortium name="The Broad Institute Genome Sequencing Center for Infectious Disease"/>
            <person name="Wu L."/>
            <person name="Ma J."/>
        </authorList>
    </citation>
    <scope>NUCLEOTIDE SEQUENCE [LARGE SCALE GENOMIC DNA]</scope>
    <source>
        <strain evidence="6">CGMCC 1.12778</strain>
    </source>
</reference>
<accession>A0ABQ2B1F1</accession>
<dbReference type="InterPro" id="IPR050740">
    <property type="entry name" value="Aldehyde_DH_Superfamily"/>
</dbReference>
<comment type="caution">
    <text evidence="5">The sequence shown here is derived from an EMBL/GenBank/DDBJ whole genome shotgun (WGS) entry which is preliminary data.</text>
</comment>
<evidence type="ECO:0000256" key="3">
    <source>
        <dbReference type="RuleBase" id="RU003345"/>
    </source>
</evidence>
<dbReference type="InterPro" id="IPR029510">
    <property type="entry name" value="Ald_DH_CS_GLU"/>
</dbReference>
<dbReference type="InterPro" id="IPR015590">
    <property type="entry name" value="Aldehyde_DH_dom"/>
</dbReference>
<keyword evidence="1 3" id="KW-0560">Oxidoreductase</keyword>
<sequence>MTAIATSLQNTDLWIGGHYVPGANDHIPVLNPSTGQIIATVANADEKQATDAVDAAAAALPAWKALAPRERAEILRRCFEQMTSRAEEIARLISTENGKTLADARGETAYAAEFFRWYSEEAVRARGHISVSPSGKNRILAQYEPIGVAVLVTPWNFPAAMATRKIAPALAAGCTVVLKPATETPLTAYLIAECCRDAGVPEGVVNVVTTRKSGPVVSTMLHDDRVRALSFTGSTEIGRTLLHESADNVLKTSMELGGNAPFLVFDDADLDDAVEGLMVAKMRNGGQACTAANRIYAHRSIADGLGRKLAARMGELSMGAGTDPSSGCGPLINAAAVTKVGSLVSEAVSDGAEILLGATLPEGQGYFYPPTVLAHVPASSRIVREEIFGPVASIIAFDSDDEAIDAANSTVLGLSAYIYTKDLQRGLAIAERIESGMIAINQGLLSDPAAPFGGVKQSGLGREGSQDGMLEFMETKYIATKW</sequence>
<evidence type="ECO:0000313" key="5">
    <source>
        <dbReference type="EMBL" id="GGI01472.1"/>
    </source>
</evidence>
<dbReference type="InterPro" id="IPR016163">
    <property type="entry name" value="Ald_DH_C"/>
</dbReference>
<comment type="similarity">
    <text evidence="3">Belongs to the aldehyde dehydrogenase family.</text>
</comment>
<keyword evidence="6" id="KW-1185">Reference proteome</keyword>
<evidence type="ECO:0000256" key="2">
    <source>
        <dbReference type="PROSITE-ProRule" id="PRU10007"/>
    </source>
</evidence>
<dbReference type="Gene3D" id="3.40.605.10">
    <property type="entry name" value="Aldehyde Dehydrogenase, Chain A, domain 1"/>
    <property type="match status" value="1"/>
</dbReference>
<dbReference type="PROSITE" id="PS00687">
    <property type="entry name" value="ALDEHYDE_DEHYDR_GLU"/>
    <property type="match status" value="1"/>
</dbReference>
<dbReference type="CDD" id="cd07103">
    <property type="entry name" value="ALDH_F5_SSADH_GabD"/>
    <property type="match status" value="1"/>
</dbReference>
<dbReference type="Gene3D" id="3.40.309.10">
    <property type="entry name" value="Aldehyde Dehydrogenase, Chain A, domain 2"/>
    <property type="match status" value="1"/>
</dbReference>
<evidence type="ECO:0000313" key="6">
    <source>
        <dbReference type="Proteomes" id="UP000643279"/>
    </source>
</evidence>
<dbReference type="SUPFAM" id="SSF53720">
    <property type="entry name" value="ALDH-like"/>
    <property type="match status" value="1"/>
</dbReference>
<dbReference type="RefSeq" id="WP_188573363.1">
    <property type="nucleotide sequence ID" value="NZ_BMFW01000034.1"/>
</dbReference>
<evidence type="ECO:0000259" key="4">
    <source>
        <dbReference type="Pfam" id="PF00171"/>
    </source>
</evidence>
<feature type="domain" description="Aldehyde dehydrogenase" evidence="4">
    <location>
        <begin position="20"/>
        <end position="478"/>
    </location>
</feature>
<dbReference type="EMBL" id="BMFW01000034">
    <property type="protein sequence ID" value="GGI01472.1"/>
    <property type="molecule type" value="Genomic_DNA"/>
</dbReference>
<dbReference type="PANTHER" id="PTHR43353:SF5">
    <property type="entry name" value="SUCCINATE-SEMIALDEHYDE DEHYDROGENASE, MITOCHONDRIAL"/>
    <property type="match status" value="1"/>
</dbReference>
<organism evidence="5 6">
    <name type="scientific">Arthrobacter liuii</name>
    <dbReference type="NCBI Taxonomy" id="1476996"/>
    <lineage>
        <taxon>Bacteria</taxon>
        <taxon>Bacillati</taxon>
        <taxon>Actinomycetota</taxon>
        <taxon>Actinomycetes</taxon>
        <taxon>Micrococcales</taxon>
        <taxon>Micrococcaceae</taxon>
        <taxon>Arthrobacter</taxon>
    </lineage>
</organism>
<evidence type="ECO:0000256" key="1">
    <source>
        <dbReference type="ARBA" id="ARBA00023002"/>
    </source>
</evidence>
<dbReference type="InterPro" id="IPR016161">
    <property type="entry name" value="Ald_DH/histidinol_DH"/>
</dbReference>
<dbReference type="Proteomes" id="UP000643279">
    <property type="component" value="Unassembled WGS sequence"/>
</dbReference>
<dbReference type="PANTHER" id="PTHR43353">
    <property type="entry name" value="SUCCINATE-SEMIALDEHYDE DEHYDROGENASE, MITOCHONDRIAL"/>
    <property type="match status" value="1"/>
</dbReference>
<dbReference type="InterPro" id="IPR016162">
    <property type="entry name" value="Ald_DH_N"/>
</dbReference>
<name>A0ABQ2B1F1_9MICC</name>
<proteinExistence type="inferred from homology"/>